<proteinExistence type="predicted"/>
<gene>
    <name evidence="1" type="ORF">FCALED_LOCUS5856</name>
</gene>
<keyword evidence="2" id="KW-1185">Reference proteome</keyword>
<dbReference type="EMBL" id="CAJVPQ010001318">
    <property type="protein sequence ID" value="CAG8545559.1"/>
    <property type="molecule type" value="Genomic_DNA"/>
</dbReference>
<dbReference type="Proteomes" id="UP000789570">
    <property type="component" value="Unassembled WGS sequence"/>
</dbReference>
<reference evidence="1" key="1">
    <citation type="submission" date="2021-06" db="EMBL/GenBank/DDBJ databases">
        <authorList>
            <person name="Kallberg Y."/>
            <person name="Tangrot J."/>
            <person name="Rosling A."/>
        </authorList>
    </citation>
    <scope>NUCLEOTIDE SEQUENCE</scope>
    <source>
        <strain evidence="1">UK204</strain>
    </source>
</reference>
<protein>
    <submittedName>
        <fullName evidence="1">10168_t:CDS:1</fullName>
    </submittedName>
</protein>
<evidence type="ECO:0000313" key="1">
    <source>
        <dbReference type="EMBL" id="CAG8545559.1"/>
    </source>
</evidence>
<accession>A0A9N9FNL2</accession>
<evidence type="ECO:0000313" key="2">
    <source>
        <dbReference type="Proteomes" id="UP000789570"/>
    </source>
</evidence>
<comment type="caution">
    <text evidence="1">The sequence shown here is derived from an EMBL/GenBank/DDBJ whole genome shotgun (WGS) entry which is preliminary data.</text>
</comment>
<organism evidence="1 2">
    <name type="scientific">Funneliformis caledonium</name>
    <dbReference type="NCBI Taxonomy" id="1117310"/>
    <lineage>
        <taxon>Eukaryota</taxon>
        <taxon>Fungi</taxon>
        <taxon>Fungi incertae sedis</taxon>
        <taxon>Mucoromycota</taxon>
        <taxon>Glomeromycotina</taxon>
        <taxon>Glomeromycetes</taxon>
        <taxon>Glomerales</taxon>
        <taxon>Glomeraceae</taxon>
        <taxon>Funneliformis</taxon>
    </lineage>
</organism>
<name>A0A9N9FNL2_9GLOM</name>
<sequence length="41" mass="4909">MSIRHVYKDTYLRSIYAPFVKERVHAYNDITFSGIGFQRID</sequence>
<dbReference type="AlphaFoldDB" id="A0A9N9FNL2"/>